<dbReference type="PANTHER" id="PTHR24416:SF621">
    <property type="entry name" value="TYROSINE KINASE RECEPTOR CAD96CA"/>
    <property type="match status" value="1"/>
</dbReference>
<keyword evidence="2" id="KW-0808">Transferase</keyword>
<dbReference type="GO" id="GO:0005886">
    <property type="term" value="C:plasma membrane"/>
    <property type="evidence" value="ECO:0007669"/>
    <property type="project" value="TreeGrafter"/>
</dbReference>
<proteinExistence type="predicted"/>
<keyword evidence="2" id="KW-0675">Receptor</keyword>
<organism evidence="2 3">
    <name type="scientific">Portunus trituberculatus</name>
    <name type="common">Swimming crab</name>
    <name type="synonym">Neptunus trituberculatus</name>
    <dbReference type="NCBI Taxonomy" id="210409"/>
    <lineage>
        <taxon>Eukaryota</taxon>
        <taxon>Metazoa</taxon>
        <taxon>Ecdysozoa</taxon>
        <taxon>Arthropoda</taxon>
        <taxon>Crustacea</taxon>
        <taxon>Multicrustacea</taxon>
        <taxon>Malacostraca</taxon>
        <taxon>Eumalacostraca</taxon>
        <taxon>Eucarida</taxon>
        <taxon>Decapoda</taxon>
        <taxon>Pleocyemata</taxon>
        <taxon>Brachyura</taxon>
        <taxon>Eubrachyura</taxon>
        <taxon>Portunoidea</taxon>
        <taxon>Portunidae</taxon>
        <taxon>Portuninae</taxon>
        <taxon>Portunus</taxon>
    </lineage>
</organism>
<dbReference type="Proteomes" id="UP000324222">
    <property type="component" value="Unassembled WGS sequence"/>
</dbReference>
<dbReference type="GO" id="GO:0004714">
    <property type="term" value="F:transmembrane receptor protein tyrosine kinase activity"/>
    <property type="evidence" value="ECO:0007669"/>
    <property type="project" value="TreeGrafter"/>
</dbReference>
<keyword evidence="2" id="KW-0418">Kinase</keyword>
<keyword evidence="3" id="KW-1185">Reference proteome</keyword>
<dbReference type="EMBL" id="VSRR010004862">
    <property type="protein sequence ID" value="MPC40934.1"/>
    <property type="molecule type" value="Genomic_DNA"/>
</dbReference>
<accession>A0A5B7F8Q1</accession>
<reference evidence="2 3" key="1">
    <citation type="submission" date="2019-05" db="EMBL/GenBank/DDBJ databases">
        <title>Another draft genome of Portunus trituberculatus and its Hox gene families provides insights of decapod evolution.</title>
        <authorList>
            <person name="Jeong J.-H."/>
            <person name="Song I."/>
            <person name="Kim S."/>
            <person name="Choi T."/>
            <person name="Kim D."/>
            <person name="Ryu S."/>
            <person name="Kim W."/>
        </authorList>
    </citation>
    <scope>NUCLEOTIDE SEQUENCE [LARGE SCALE GENOMIC DNA]</scope>
    <source>
        <tissue evidence="2">Muscle</tissue>
    </source>
</reference>
<name>A0A5B7F8Q1_PORTR</name>
<dbReference type="SUPFAM" id="SSF56112">
    <property type="entry name" value="Protein kinase-like (PK-like)"/>
    <property type="match status" value="1"/>
</dbReference>
<dbReference type="InterPro" id="IPR050122">
    <property type="entry name" value="RTK"/>
</dbReference>
<evidence type="ECO:0000259" key="1">
    <source>
        <dbReference type="Pfam" id="PF07714"/>
    </source>
</evidence>
<evidence type="ECO:0000313" key="3">
    <source>
        <dbReference type="Proteomes" id="UP000324222"/>
    </source>
</evidence>
<dbReference type="AlphaFoldDB" id="A0A5B7F8Q1"/>
<feature type="domain" description="Serine-threonine/tyrosine-protein kinase catalytic" evidence="1">
    <location>
        <begin position="3"/>
        <end position="51"/>
    </location>
</feature>
<protein>
    <submittedName>
        <fullName evidence="2">Tyrosine kinase receptor Cad96Ca</fullName>
    </submittedName>
</protein>
<dbReference type="GO" id="GO:0043235">
    <property type="term" value="C:receptor complex"/>
    <property type="evidence" value="ECO:0007669"/>
    <property type="project" value="TreeGrafter"/>
</dbReference>
<dbReference type="InterPro" id="IPR001245">
    <property type="entry name" value="Ser-Thr/Tyr_kinase_cat_dom"/>
</dbReference>
<dbReference type="OrthoDB" id="3256376at2759"/>
<dbReference type="GO" id="GO:0007169">
    <property type="term" value="P:cell surface receptor protein tyrosine kinase signaling pathway"/>
    <property type="evidence" value="ECO:0007669"/>
    <property type="project" value="TreeGrafter"/>
</dbReference>
<evidence type="ECO:0000313" key="2">
    <source>
        <dbReference type="EMBL" id="MPC40934.1"/>
    </source>
</evidence>
<dbReference type="PANTHER" id="PTHR24416">
    <property type="entry name" value="TYROSINE-PROTEIN KINASE RECEPTOR"/>
    <property type="match status" value="1"/>
</dbReference>
<comment type="caution">
    <text evidence="2">The sequence shown here is derived from an EMBL/GenBank/DDBJ whole genome shotgun (WGS) entry which is preliminary data.</text>
</comment>
<dbReference type="Gene3D" id="1.10.510.10">
    <property type="entry name" value="Transferase(Phosphotransferase) domain 1"/>
    <property type="match status" value="1"/>
</dbReference>
<dbReference type="InterPro" id="IPR011009">
    <property type="entry name" value="Kinase-like_dom_sf"/>
</dbReference>
<sequence>MGANEVMRKVRDGYRMEKPDHCRREIYNIMYYCWDKDPMERPCFTELVHTLEGLVMTEVEYIELDRFPDRNYYNIMQGKADELL</sequence>
<gene>
    <name evidence="2" type="primary">Cad96Ca_3</name>
    <name evidence="2" type="ORF">E2C01_034509</name>
</gene>
<dbReference type="Pfam" id="PF07714">
    <property type="entry name" value="PK_Tyr_Ser-Thr"/>
    <property type="match status" value="1"/>
</dbReference>